<reference evidence="1 2" key="1">
    <citation type="journal article" date="2011" name="Science">
        <title>Drosophila microbiome modulates host developmental and metabolic homeostasis via insulin signaling.</title>
        <authorList>
            <person name="Shin S.C."/>
            <person name="Kim S.H."/>
            <person name="You H."/>
            <person name="Kim B."/>
            <person name="Kim A.C."/>
            <person name="Lee K.A."/>
            <person name="Yoon J.H."/>
            <person name="Ryu J.H."/>
            <person name="Lee W.J."/>
        </authorList>
    </citation>
    <scope>NUCLEOTIDE SEQUENCE [LARGE SCALE GENOMIC DNA]</scope>
    <source>
        <strain evidence="1 2">DM001</strain>
    </source>
</reference>
<organism evidence="1 2">
    <name type="scientific">Acetobacter pomorum DM001</name>
    <dbReference type="NCBI Taxonomy" id="945681"/>
    <lineage>
        <taxon>Bacteria</taxon>
        <taxon>Pseudomonadati</taxon>
        <taxon>Pseudomonadota</taxon>
        <taxon>Alphaproteobacteria</taxon>
        <taxon>Acetobacterales</taxon>
        <taxon>Acetobacteraceae</taxon>
        <taxon>Acetobacter</taxon>
    </lineage>
</organism>
<proteinExistence type="predicted"/>
<comment type="caution">
    <text evidence="1">The sequence shown here is derived from an EMBL/GenBank/DDBJ whole genome shotgun (WGS) entry which is preliminary data.</text>
</comment>
<evidence type="ECO:0000313" key="1">
    <source>
        <dbReference type="EMBL" id="EGE47819.1"/>
    </source>
</evidence>
<dbReference type="EMBL" id="AEUP01000026">
    <property type="protein sequence ID" value="EGE47819.1"/>
    <property type="molecule type" value="Genomic_DNA"/>
</dbReference>
<name>F1YTV4_9PROT</name>
<protein>
    <submittedName>
        <fullName evidence="1">Putative 66.3 kDa protein in hag2 5'region</fullName>
    </submittedName>
</protein>
<dbReference type="AntiFam" id="ANF00072">
    <property type="entry name" value="Shadow ORF (opposite TypA)"/>
</dbReference>
<dbReference type="AlphaFoldDB" id="F1YTV4"/>
<sequence length="747" mass="84338">MMELHGEGSAALRHGAQVRNVAEHFFQRHISTHHNGGAGGFLALDHATTTVQVTHHVTNVIVRGGDFHVHDWFQNNRTSFFHAITEASLSRDFERQSGRVNVMVLTVKQRELEVHCREACQHTSRRLNANTLFNGRDVFSGNRTTNNLVFEQDTFVTFNRLELNLHFSELTGTTRLLFMGIGFRMRLRDGFTVCHLRCTHICIHTIFTTQTVDNDVQMQFAHAGQNGLACFLIGLELQGGIFTSQLLQCQCHLFHCVLGFRFDGDVDNRNREGHTFQNNRICRICQRITCLRIFQTHKCSNVTSVHFCQFFTLISMHLIDTADTFLVALGGVQNRITGFEHAAINAHKGQRTVLIVNDLKGQTSKLTIGVNRNDGLVFFVVFFTFRRSTTNTFNIVWSWQVVDNGVKQRLHAFVLKRRAAQNRTEFARNSALFDAALQGFNRNVTLFEVFFHGCIIHSQSRIQQVLACFCSLFLQVSRNFFIVKLRAKFTAFPDDGLHFHQINNANKLVFCANWQLQRDSNDIQLFFQRIKCAVEVCTGTIQLVDEDDPRHLVTVCQTPVGFGLRLHTSHTFNNEHGPIEHTQGAVHFNVEVDMSGRINNVDTVAVPLTGHCGGRNGNTTLTFLSHVVCCGVTFVHFTNFMGNTGVVQHTFGRGRLTCVNMRGNTDITNLGQIGCGGHENLQKTGQARMGIPSRLWPPRAVLAPVMLKSSGNPAAGNRPIDDDVWHLAGHLHRRNRSTPPKEQIRLH</sequence>
<evidence type="ECO:0000313" key="2">
    <source>
        <dbReference type="Proteomes" id="UP000018454"/>
    </source>
</evidence>
<accession>F1YTV4</accession>
<gene>
    <name evidence="1" type="ORF">APO_1455</name>
</gene>
<dbReference type="Proteomes" id="UP000018454">
    <property type="component" value="Unassembled WGS sequence"/>
</dbReference>